<accession>A0A6G1HWA1</accession>
<keyword evidence="2" id="KW-1185">Reference proteome</keyword>
<proteinExistence type="predicted"/>
<evidence type="ECO:0000313" key="1">
    <source>
        <dbReference type="EMBL" id="KAF2400214.1"/>
    </source>
</evidence>
<sequence>MEALAVNWLLVNINQVINVSKLALETYATSTSKEHARLVKDIDSAILSWQKIAQTGNLNSAAASDDERSVWTIVAKTEAIAKDISAFLPLAKRNTFAAGITNVWYWTKEASLLKRLQVCENGLMKRLNALDRRNKQRIFDDKVTRRRNLRRPPFF</sequence>
<organism evidence="1 2">
    <name type="scientific">Trichodelitschia bisporula</name>
    <dbReference type="NCBI Taxonomy" id="703511"/>
    <lineage>
        <taxon>Eukaryota</taxon>
        <taxon>Fungi</taxon>
        <taxon>Dikarya</taxon>
        <taxon>Ascomycota</taxon>
        <taxon>Pezizomycotina</taxon>
        <taxon>Dothideomycetes</taxon>
        <taxon>Dothideomycetes incertae sedis</taxon>
        <taxon>Phaeotrichales</taxon>
        <taxon>Phaeotrichaceae</taxon>
        <taxon>Trichodelitschia</taxon>
    </lineage>
</organism>
<dbReference type="EMBL" id="ML996695">
    <property type="protein sequence ID" value="KAF2400214.1"/>
    <property type="molecule type" value="Genomic_DNA"/>
</dbReference>
<protein>
    <recommendedName>
        <fullName evidence="3">Fungal N-terminal domain-containing protein</fullName>
    </recommendedName>
</protein>
<evidence type="ECO:0008006" key="3">
    <source>
        <dbReference type="Google" id="ProtNLM"/>
    </source>
</evidence>
<name>A0A6G1HWA1_9PEZI</name>
<evidence type="ECO:0000313" key="2">
    <source>
        <dbReference type="Proteomes" id="UP000799640"/>
    </source>
</evidence>
<dbReference type="AlphaFoldDB" id="A0A6G1HWA1"/>
<gene>
    <name evidence="1" type="ORF">EJ06DRAFT_420818</name>
</gene>
<dbReference type="Proteomes" id="UP000799640">
    <property type="component" value="Unassembled WGS sequence"/>
</dbReference>
<reference evidence="1" key="1">
    <citation type="journal article" date="2020" name="Stud. Mycol.">
        <title>101 Dothideomycetes genomes: a test case for predicting lifestyles and emergence of pathogens.</title>
        <authorList>
            <person name="Haridas S."/>
            <person name="Albert R."/>
            <person name="Binder M."/>
            <person name="Bloem J."/>
            <person name="Labutti K."/>
            <person name="Salamov A."/>
            <person name="Andreopoulos B."/>
            <person name="Baker S."/>
            <person name="Barry K."/>
            <person name="Bills G."/>
            <person name="Bluhm B."/>
            <person name="Cannon C."/>
            <person name="Castanera R."/>
            <person name="Culley D."/>
            <person name="Daum C."/>
            <person name="Ezra D."/>
            <person name="Gonzalez J."/>
            <person name="Henrissat B."/>
            <person name="Kuo A."/>
            <person name="Liang C."/>
            <person name="Lipzen A."/>
            <person name="Lutzoni F."/>
            <person name="Magnuson J."/>
            <person name="Mondo S."/>
            <person name="Nolan M."/>
            <person name="Ohm R."/>
            <person name="Pangilinan J."/>
            <person name="Park H.-J."/>
            <person name="Ramirez L."/>
            <person name="Alfaro M."/>
            <person name="Sun H."/>
            <person name="Tritt A."/>
            <person name="Yoshinaga Y."/>
            <person name="Zwiers L.-H."/>
            <person name="Turgeon B."/>
            <person name="Goodwin S."/>
            <person name="Spatafora J."/>
            <person name="Crous P."/>
            <person name="Grigoriev I."/>
        </authorList>
    </citation>
    <scope>NUCLEOTIDE SEQUENCE</scope>
    <source>
        <strain evidence="1">CBS 262.69</strain>
    </source>
</reference>